<dbReference type="GO" id="GO:0008270">
    <property type="term" value="F:zinc ion binding"/>
    <property type="evidence" value="ECO:0007669"/>
    <property type="project" value="UniProtKB-KW"/>
</dbReference>
<dbReference type="FunFam" id="3.30.160.60:FF:000145">
    <property type="entry name" value="Zinc finger protein 574"/>
    <property type="match status" value="1"/>
</dbReference>
<evidence type="ECO:0000256" key="13">
    <source>
        <dbReference type="ARBA" id="ARBA00023242"/>
    </source>
</evidence>
<keyword evidence="8" id="KW-0862">Zinc</keyword>
<feature type="domain" description="C2H2-type" evidence="21">
    <location>
        <begin position="625"/>
        <end position="652"/>
    </location>
</feature>
<dbReference type="SMART" id="SM00355">
    <property type="entry name" value="ZnF_C2H2"/>
    <property type="match status" value="7"/>
</dbReference>
<reference evidence="22" key="1">
    <citation type="journal article" date="2010" name="Science">
        <title>The genome of the Western clawed frog Xenopus tropicalis.</title>
        <authorList>
            <person name="Hellsten U."/>
            <person name="Harland R.M."/>
            <person name="Gilchrist M.J."/>
            <person name="Hendrix D."/>
            <person name="Jurka J."/>
            <person name="Kapitonov V."/>
            <person name="Ovcharenko I."/>
            <person name="Putnam N.H."/>
            <person name="Shu S."/>
            <person name="Taher L."/>
            <person name="Blitz I.L."/>
            <person name="Blumberg B."/>
            <person name="Dichmann D.S."/>
            <person name="Dubchak I."/>
            <person name="Amaya E."/>
            <person name="Detter J.C."/>
            <person name="Fletcher R."/>
            <person name="Gerhard D.S."/>
            <person name="Goodstein D."/>
            <person name="Graves T."/>
            <person name="Grigoriev I.V."/>
            <person name="Grimwood J."/>
            <person name="Kawashima T."/>
            <person name="Lindquist E."/>
            <person name="Lucas S.M."/>
            <person name="Mead P.E."/>
            <person name="Mitros T."/>
            <person name="Ogino H."/>
            <person name="Ohta Y."/>
            <person name="Poliakov A.V."/>
            <person name="Pollet N."/>
            <person name="Robert J."/>
            <person name="Salamov A."/>
            <person name="Sater A.K."/>
            <person name="Schmutz J."/>
            <person name="Terry A."/>
            <person name="Vize P.D."/>
            <person name="Warren W.C."/>
            <person name="Wells D."/>
            <person name="Wills A."/>
            <person name="Wilson R.K."/>
            <person name="Zimmerman L.B."/>
            <person name="Zorn A.M."/>
            <person name="Grainger R."/>
            <person name="Grammer T."/>
            <person name="Khokha M.K."/>
            <person name="Richardson P.M."/>
            <person name="Rokhsar D.S."/>
        </authorList>
    </citation>
    <scope>NUCLEOTIDE SEQUENCE [LARGE SCALE GENOMIC DNA]</scope>
    <source>
        <strain evidence="22">Nigerian</strain>
    </source>
</reference>
<evidence type="ECO:0000256" key="6">
    <source>
        <dbReference type="ARBA" id="ARBA00022737"/>
    </source>
</evidence>
<evidence type="ECO:0000256" key="17">
    <source>
        <dbReference type="ARBA" id="ARBA00078459"/>
    </source>
</evidence>
<dbReference type="InterPro" id="IPR011333">
    <property type="entry name" value="SKP1/BTB/POZ_sf"/>
</dbReference>
<evidence type="ECO:0000259" key="20">
    <source>
        <dbReference type="PROSITE" id="PS50097"/>
    </source>
</evidence>
<comment type="function">
    <text evidence="15">Transcription factor. Inhibits cell proliferation by activating either CDKN1A/p21 transcription or RB1 transcription.</text>
</comment>
<evidence type="ECO:0000256" key="18">
    <source>
        <dbReference type="PROSITE-ProRule" id="PRU00042"/>
    </source>
</evidence>
<dbReference type="Pfam" id="PF00096">
    <property type="entry name" value="zf-C2H2"/>
    <property type="match status" value="5"/>
</dbReference>
<keyword evidence="9" id="KW-0805">Transcription regulation</keyword>
<dbReference type="Gene3D" id="3.30.710.10">
    <property type="entry name" value="Potassium Channel Kv1.1, Chain A"/>
    <property type="match status" value="1"/>
</dbReference>
<evidence type="ECO:0000256" key="9">
    <source>
        <dbReference type="ARBA" id="ARBA00023015"/>
    </source>
</evidence>
<dbReference type="PROSITE" id="PS50157">
    <property type="entry name" value="ZINC_FINGER_C2H2_2"/>
    <property type="match status" value="7"/>
</dbReference>
<keyword evidence="13" id="KW-0539">Nucleus</keyword>
<name>A0A803JRC9_XENTR</name>
<feature type="domain" description="C2H2-type" evidence="21">
    <location>
        <begin position="513"/>
        <end position="540"/>
    </location>
</feature>
<proteinExistence type="inferred from homology"/>
<dbReference type="InParanoid" id="A0A803JRC9"/>
<dbReference type="Bgee" id="ENSXETG00000016041">
    <property type="expression patterns" value="Expressed in 2-cell stage embryo and 12 other cell types or tissues"/>
</dbReference>
<dbReference type="CDD" id="cd18233">
    <property type="entry name" value="BTB_POZ_ZBTB49"/>
    <property type="match status" value="1"/>
</dbReference>
<keyword evidence="4" id="KW-0963">Cytoplasm</keyword>
<feature type="domain" description="C2H2-type" evidence="21">
    <location>
        <begin position="569"/>
        <end position="596"/>
    </location>
</feature>
<feature type="compositionally biased region" description="Polar residues" evidence="19">
    <location>
        <begin position="726"/>
        <end position="739"/>
    </location>
</feature>
<dbReference type="PANTHER" id="PTHR46105:SF30">
    <property type="entry name" value="ZINC FINGER AND BTB DOMAIN CONTAINING 49"/>
    <property type="match status" value="1"/>
</dbReference>
<evidence type="ECO:0000256" key="5">
    <source>
        <dbReference type="ARBA" id="ARBA00022723"/>
    </source>
</evidence>
<evidence type="ECO:0000259" key="21">
    <source>
        <dbReference type="PROSITE" id="PS50157"/>
    </source>
</evidence>
<reference evidence="22" key="2">
    <citation type="submission" date="2021-03" db="UniProtKB">
        <authorList>
            <consortium name="Ensembl"/>
        </authorList>
    </citation>
    <scope>IDENTIFICATION</scope>
</reference>
<dbReference type="AlphaFoldDB" id="A0A803JRC9"/>
<sequence length="876" mass="95415">MDHAASHSCHLLQQLHEQRIQGLLCDCMLVVKGVCFKAHKNVLAAFSQYFRSLFQNASSQKNDIFHLDIKNIGGIGQILDFMYTSRLDLNNDNIQVMLDVAQCLQVQNVLNMCYSFLKLTNSVGPVTSIPCSGSLPLPSTSPTYSNSVSNEQLSPPLLQDSVTEERHCCLAQTLKESASSNEVSKVASTPLNAPDKEIQLKHLNQPYKLRDFYSKLFYKENADRAMEQVAGSIIDQAAGAPNVARAVGVPYVAQAIGAPSVSQAVGAPSIDQAVGAPNVDQAVGAPNVGQAVGASNVDQVDGAPNVDQGDGAPNVDQGDGVPDINQVVAANVEQTVASNVDQTELPSVDLAVVPNVEQTVVPNVCADHNAIETHPWDLNHSEPILGPPDSLTPIPVEPLPAFSHTFVIHQDPEPLPLQFPEQMQLKKAVHLKKLNILRSQKAAEGSSQPEAVLQSTTEPVYSEGKVLEASDRGYWEKEAGSGIFEGLHENVEAERVESPLVPAEDGISTNKHCVCNICGKRFKHPSNLELHKRSHTGEKPFECSICGKHFSQAGNLQTHLRRHSGEKPYICEICGKRFAVSGDVQRHIVIHTGEKPHLCDICGRGFSNVSNLKEHEKTHVADKIFTCDECGKSFNMHRKLIKHRIRHTGEKPYNCVTCGKKFAGSGDLRRHVRSHTGERPYTCDVCNKNFSRSAVLRRHKTTHSKAGENGQNAPEEPSNPAESPSLGKSQNSDTLTPGISDTLIPEPCHSVENTRTEIESSTTSTYCKLQAVMHQHELSEAEKLPDDRGKVPKAHVPDASHSYTLAEVAVAVTEENLHSDISLIRPSLVSLDNCAEPVGNRAAANVYKSPDAPFFSSMTLWGLAMKTLQNESELDQ</sequence>
<evidence type="ECO:0000256" key="15">
    <source>
        <dbReference type="ARBA" id="ARBA00056132"/>
    </source>
</evidence>
<evidence type="ECO:0000256" key="7">
    <source>
        <dbReference type="ARBA" id="ARBA00022771"/>
    </source>
</evidence>
<feature type="domain" description="BTB" evidence="20">
    <location>
        <begin position="25"/>
        <end position="91"/>
    </location>
</feature>
<dbReference type="Ensembl" id="ENSXETT00000113019">
    <property type="protein sequence ID" value="ENSXETP00000110573"/>
    <property type="gene ID" value="ENSXETG00000016041"/>
</dbReference>
<dbReference type="SUPFAM" id="SSF57667">
    <property type="entry name" value="beta-beta-alpha zinc fingers"/>
    <property type="match status" value="4"/>
</dbReference>
<dbReference type="FunFam" id="3.30.160.60:FF:002343">
    <property type="entry name" value="Zinc finger protein 33A"/>
    <property type="match status" value="1"/>
</dbReference>
<evidence type="ECO:0000256" key="8">
    <source>
        <dbReference type="ARBA" id="ARBA00022833"/>
    </source>
</evidence>
<evidence type="ECO:0000313" key="22">
    <source>
        <dbReference type="Ensembl" id="ENSXETP00000110573"/>
    </source>
</evidence>
<keyword evidence="14" id="KW-0131">Cell cycle</keyword>
<evidence type="ECO:0000256" key="4">
    <source>
        <dbReference type="ARBA" id="ARBA00022490"/>
    </source>
</evidence>
<dbReference type="PANTHER" id="PTHR46105">
    <property type="entry name" value="AGAP004733-PA"/>
    <property type="match status" value="1"/>
</dbReference>
<feature type="domain" description="C2H2-type" evidence="21">
    <location>
        <begin position="597"/>
        <end position="624"/>
    </location>
</feature>
<dbReference type="FunFam" id="3.30.160.60:FF:000927">
    <property type="entry name" value="Zinc finger and BTB domain-containing protein 49"/>
    <property type="match status" value="1"/>
</dbReference>
<keyword evidence="10" id="KW-0238">DNA-binding</keyword>
<feature type="domain" description="C2H2-type" evidence="21">
    <location>
        <begin position="541"/>
        <end position="568"/>
    </location>
</feature>
<dbReference type="FunFam" id="3.30.160.60:FF:001099">
    <property type="entry name" value="zinc finger and BTB domain-containing protein 49"/>
    <property type="match status" value="1"/>
</dbReference>
<dbReference type="InterPro" id="IPR013087">
    <property type="entry name" value="Znf_C2H2_type"/>
</dbReference>
<dbReference type="GO" id="GO:0005634">
    <property type="term" value="C:nucleus"/>
    <property type="evidence" value="ECO:0007669"/>
    <property type="project" value="UniProtKB-SubCell"/>
</dbReference>
<keyword evidence="6" id="KW-0677">Repeat</keyword>
<evidence type="ECO:0000256" key="11">
    <source>
        <dbReference type="ARBA" id="ARBA00023159"/>
    </source>
</evidence>
<dbReference type="InterPro" id="IPR000210">
    <property type="entry name" value="BTB/POZ_dom"/>
</dbReference>
<dbReference type="SUPFAM" id="SSF54695">
    <property type="entry name" value="POZ domain"/>
    <property type="match status" value="1"/>
</dbReference>
<dbReference type="PROSITE" id="PS00028">
    <property type="entry name" value="ZINC_FINGER_C2H2_1"/>
    <property type="match status" value="7"/>
</dbReference>
<evidence type="ECO:0000256" key="19">
    <source>
        <dbReference type="SAM" id="MobiDB-lite"/>
    </source>
</evidence>
<dbReference type="Ensembl" id="ENSXETT00000109376">
    <property type="protein sequence ID" value="ENSXETP00000109340"/>
    <property type="gene ID" value="ENSXETG00000016041"/>
</dbReference>
<gene>
    <name evidence="22" type="primary">zbtb49</name>
</gene>
<accession>A0A803JRC9</accession>
<feature type="compositionally biased region" description="Low complexity" evidence="19">
    <location>
        <begin position="712"/>
        <end position="725"/>
    </location>
</feature>
<dbReference type="FunCoup" id="A0A803JRC9">
    <property type="interactions" value="3101"/>
</dbReference>
<keyword evidence="12" id="KW-0804">Transcription</keyword>
<dbReference type="SMART" id="SM00225">
    <property type="entry name" value="BTB"/>
    <property type="match status" value="1"/>
</dbReference>
<evidence type="ECO:0000256" key="2">
    <source>
        <dbReference type="ARBA" id="ARBA00004496"/>
    </source>
</evidence>
<dbReference type="GO" id="GO:0005737">
    <property type="term" value="C:cytoplasm"/>
    <property type="evidence" value="ECO:0007669"/>
    <property type="project" value="UniProtKB-SubCell"/>
</dbReference>
<evidence type="ECO:0000256" key="3">
    <source>
        <dbReference type="ARBA" id="ARBA00006991"/>
    </source>
</evidence>
<evidence type="ECO:0000256" key="1">
    <source>
        <dbReference type="ARBA" id="ARBA00004123"/>
    </source>
</evidence>
<dbReference type="FunFam" id="3.30.160.60:FF:000835">
    <property type="entry name" value="Zinc finger and BTB domain-containing protein 49"/>
    <property type="match status" value="1"/>
</dbReference>
<evidence type="ECO:0000256" key="14">
    <source>
        <dbReference type="ARBA" id="ARBA00023306"/>
    </source>
</evidence>
<dbReference type="PROSITE" id="PS50097">
    <property type="entry name" value="BTB"/>
    <property type="match status" value="1"/>
</dbReference>
<keyword evidence="11" id="KW-0010">Activator</keyword>
<feature type="region of interest" description="Disordered" evidence="19">
    <location>
        <begin position="698"/>
        <end position="757"/>
    </location>
</feature>
<keyword evidence="5" id="KW-0479">Metal-binding</keyword>
<dbReference type="GeneTree" id="ENSGT00940000158750"/>
<dbReference type="FunFam" id="3.30.160.60:FF:001123">
    <property type="entry name" value="Zinc finger and BTB domain-containing protein 49"/>
    <property type="match status" value="1"/>
</dbReference>
<comment type="similarity">
    <text evidence="3">Belongs to the krueppel C2H2-type zinc-finger protein family.</text>
</comment>
<dbReference type="InterPro" id="IPR036236">
    <property type="entry name" value="Znf_C2H2_sf"/>
</dbReference>
<evidence type="ECO:0000256" key="16">
    <source>
        <dbReference type="ARBA" id="ARBA00070974"/>
    </source>
</evidence>
<organism evidence="22">
    <name type="scientific">Xenopus tropicalis</name>
    <name type="common">Western clawed frog</name>
    <name type="synonym">Silurana tropicalis</name>
    <dbReference type="NCBI Taxonomy" id="8364"/>
    <lineage>
        <taxon>Eukaryota</taxon>
        <taxon>Metazoa</taxon>
        <taxon>Chordata</taxon>
        <taxon>Craniata</taxon>
        <taxon>Vertebrata</taxon>
        <taxon>Euteleostomi</taxon>
        <taxon>Amphibia</taxon>
        <taxon>Batrachia</taxon>
        <taxon>Anura</taxon>
        <taxon>Pipoidea</taxon>
        <taxon>Pipidae</taxon>
        <taxon>Xenopodinae</taxon>
        <taxon>Xenopus</taxon>
        <taxon>Silurana</taxon>
    </lineage>
</organism>
<evidence type="ECO:0000256" key="10">
    <source>
        <dbReference type="ARBA" id="ARBA00023125"/>
    </source>
</evidence>
<dbReference type="Gene3D" id="3.30.160.60">
    <property type="entry name" value="Classic Zinc Finger"/>
    <property type="match status" value="7"/>
</dbReference>
<evidence type="ECO:0000256" key="12">
    <source>
        <dbReference type="ARBA" id="ARBA00023163"/>
    </source>
</evidence>
<dbReference type="Xenbase" id="XB-GENE-992553">
    <property type="gene designation" value="zbtb49"/>
</dbReference>
<keyword evidence="7 18" id="KW-0863">Zinc-finger</keyword>
<dbReference type="GO" id="GO:0003677">
    <property type="term" value="F:DNA binding"/>
    <property type="evidence" value="ECO:0007669"/>
    <property type="project" value="UniProtKB-KW"/>
</dbReference>
<feature type="domain" description="C2H2-type" evidence="21">
    <location>
        <begin position="653"/>
        <end position="680"/>
    </location>
</feature>
<feature type="domain" description="C2H2-type" evidence="21">
    <location>
        <begin position="681"/>
        <end position="708"/>
    </location>
</feature>
<comment type="subcellular location">
    <subcellularLocation>
        <location evidence="2">Cytoplasm</location>
    </subcellularLocation>
    <subcellularLocation>
        <location evidence="1">Nucleus</location>
    </subcellularLocation>
</comment>
<protein>
    <recommendedName>
        <fullName evidence="16">Zinc finger and BTB domain-containing protein 49</fullName>
    </recommendedName>
    <alternativeName>
        <fullName evidence="17">Zinc finger protein 509</fullName>
    </alternativeName>
</protein>
<dbReference type="Pfam" id="PF13912">
    <property type="entry name" value="zf-C2H2_6"/>
    <property type="match status" value="2"/>
</dbReference>
<dbReference type="Pfam" id="PF00651">
    <property type="entry name" value="BTB"/>
    <property type="match status" value="1"/>
</dbReference>
<dbReference type="FunFam" id="3.30.160.60:FF:000166">
    <property type="entry name" value="Zinc finger and BTB domain-containing 49"/>
    <property type="match status" value="1"/>
</dbReference>
<dbReference type="InterPro" id="IPR050457">
    <property type="entry name" value="ZnFinger_BTB_dom_contain"/>
</dbReference>